<organism evidence="2 3">
    <name type="scientific">candidate division TA06 bacterium 34_109</name>
    <dbReference type="NCBI Taxonomy" id="1635277"/>
    <lineage>
        <taxon>Bacteria</taxon>
        <taxon>Bacteria division TA06</taxon>
    </lineage>
</organism>
<protein>
    <recommendedName>
        <fullName evidence="1">ScoMcrA-like N-terminal head domain-containing protein</fullName>
    </recommendedName>
</protein>
<dbReference type="AlphaFoldDB" id="A0A101I587"/>
<proteinExistence type="predicted"/>
<dbReference type="Pfam" id="PF26345">
    <property type="entry name" value="ScoMcrA_N"/>
    <property type="match status" value="1"/>
</dbReference>
<evidence type="ECO:0000259" key="1">
    <source>
        <dbReference type="Pfam" id="PF26345"/>
    </source>
</evidence>
<evidence type="ECO:0000313" key="3">
    <source>
        <dbReference type="Proteomes" id="UP000053467"/>
    </source>
</evidence>
<gene>
    <name evidence="2" type="ORF">XE03_0191</name>
</gene>
<reference evidence="3" key="1">
    <citation type="journal article" date="2015" name="MBio">
        <title>Genome-Resolved Metagenomic Analysis Reveals Roles for Candidate Phyla and Other Microbial Community Members in Biogeochemical Transformations in Oil Reservoirs.</title>
        <authorList>
            <person name="Hu P."/>
            <person name="Tom L."/>
            <person name="Singh A."/>
            <person name="Thomas B.C."/>
            <person name="Baker B.J."/>
            <person name="Piceno Y.M."/>
            <person name="Andersen G.L."/>
            <person name="Banfield J.F."/>
        </authorList>
    </citation>
    <scope>NUCLEOTIDE SEQUENCE [LARGE SCALE GENOMIC DNA]</scope>
</reference>
<accession>A0A101I587</accession>
<dbReference type="Proteomes" id="UP000053467">
    <property type="component" value="Unassembled WGS sequence"/>
</dbReference>
<comment type="caution">
    <text evidence="2">The sequence shown here is derived from an EMBL/GenBank/DDBJ whole genome shotgun (WGS) entry which is preliminary data.</text>
</comment>
<evidence type="ECO:0000313" key="2">
    <source>
        <dbReference type="EMBL" id="KUK88185.1"/>
    </source>
</evidence>
<name>A0A101I587_UNCT6</name>
<dbReference type="InterPro" id="IPR058807">
    <property type="entry name" value="ScoMcrA_N"/>
</dbReference>
<dbReference type="EMBL" id="LGGX01000001">
    <property type="protein sequence ID" value="KUK88185.1"/>
    <property type="molecule type" value="Genomic_DNA"/>
</dbReference>
<feature type="domain" description="ScoMcrA-like N-terminal head" evidence="1">
    <location>
        <begin position="5"/>
        <end position="82"/>
    </location>
</feature>
<sequence length="591" mass="69390">MIPKNIKKEHIIKAIEEIKKIGLPSRRNSKKFWLKYKGKLYPPKHIISLANKYANGKELDPKEFSGGAETNKFLKELGFNIVESLFEKTITKTLKENRRKKISKSNHNERCPKCKETVKELLEKIYGKVEVNYNLKVGTLPEDFKNTPYYEQLKNIYEALQNNRGFKKFVKSKTLPNCDFFVSNQKFIVEFDETQHFTKQRGLTLKNYPEKLELGFDRRRWIELCDRFKSKDNDPPYRDEQRSWYDTIRDFLPSIKEDLKPTVRLFSKDYVWCSFDPKKKSDVKRFEKILKGDSENWEIEEIREETNPSIARVIIKDEWEGNFNDAKRLLENICEKWPKDRKVKFLITCGGFIQFDWPKSISQKDIGDNKNPNENSLKKLLEEAENLAKNLLNCGLDKKLSKFTDYITLGIDTYKEKISKTNNYIGNLHAELVVLVDLRNKKFYLTGKSYPTSNQQKGLVRITDLKTHFFDLDDVGKLMILGCNDLTIFNPRSKNAKGWRKDVRNEFLELAKSENPKIVLQHPHTTVKKKTWLNAWNGLRKTLPSVEIYSSSGRYYESDRLDKDCLDDILKSTKKGNTSTIDFIIKKISIT</sequence>